<name>R7QG72_CHOCR</name>
<dbReference type="STRING" id="2769.R7QG72"/>
<dbReference type="RefSeq" id="XP_005716270.1">
    <property type="nucleotide sequence ID" value="XM_005716213.1"/>
</dbReference>
<keyword evidence="3" id="KW-1185">Reference proteome</keyword>
<organism evidence="2 3">
    <name type="scientific">Chondrus crispus</name>
    <name type="common">Carrageen Irish moss</name>
    <name type="synonym">Polymorpha crispa</name>
    <dbReference type="NCBI Taxonomy" id="2769"/>
    <lineage>
        <taxon>Eukaryota</taxon>
        <taxon>Rhodophyta</taxon>
        <taxon>Florideophyceae</taxon>
        <taxon>Rhodymeniophycidae</taxon>
        <taxon>Gigartinales</taxon>
        <taxon>Gigartinaceae</taxon>
        <taxon>Chondrus</taxon>
    </lineage>
</organism>
<gene>
    <name evidence="2" type="ORF">CHC_T00004386001</name>
</gene>
<protein>
    <submittedName>
        <fullName evidence="2">Uncharacterized protein</fullName>
    </submittedName>
</protein>
<proteinExistence type="predicted"/>
<dbReference type="KEGG" id="ccp:CHC_T00004386001"/>
<dbReference type="AlphaFoldDB" id="R7QG72"/>
<evidence type="ECO:0000313" key="3">
    <source>
        <dbReference type="Proteomes" id="UP000012073"/>
    </source>
</evidence>
<dbReference type="Gramene" id="CDF36451">
    <property type="protein sequence ID" value="CDF36451"/>
    <property type="gene ID" value="CHC_T00004386001"/>
</dbReference>
<feature type="compositionally biased region" description="Polar residues" evidence="1">
    <location>
        <begin position="122"/>
        <end position="136"/>
    </location>
</feature>
<reference evidence="3" key="1">
    <citation type="journal article" date="2013" name="Proc. Natl. Acad. Sci. U.S.A.">
        <title>Genome structure and metabolic features in the red seaweed Chondrus crispus shed light on evolution of the Archaeplastida.</title>
        <authorList>
            <person name="Collen J."/>
            <person name="Porcel B."/>
            <person name="Carre W."/>
            <person name="Ball S.G."/>
            <person name="Chaparro C."/>
            <person name="Tonon T."/>
            <person name="Barbeyron T."/>
            <person name="Michel G."/>
            <person name="Noel B."/>
            <person name="Valentin K."/>
            <person name="Elias M."/>
            <person name="Artiguenave F."/>
            <person name="Arun A."/>
            <person name="Aury J.M."/>
            <person name="Barbosa-Neto J.F."/>
            <person name="Bothwell J.H."/>
            <person name="Bouget F.Y."/>
            <person name="Brillet L."/>
            <person name="Cabello-Hurtado F."/>
            <person name="Capella-Gutierrez S."/>
            <person name="Charrier B."/>
            <person name="Cladiere L."/>
            <person name="Cock J.M."/>
            <person name="Coelho S.M."/>
            <person name="Colleoni C."/>
            <person name="Czjzek M."/>
            <person name="Da Silva C."/>
            <person name="Delage L."/>
            <person name="Denoeud F."/>
            <person name="Deschamps P."/>
            <person name="Dittami S.M."/>
            <person name="Gabaldon T."/>
            <person name="Gachon C.M."/>
            <person name="Groisillier A."/>
            <person name="Herve C."/>
            <person name="Jabbari K."/>
            <person name="Katinka M."/>
            <person name="Kloareg B."/>
            <person name="Kowalczyk N."/>
            <person name="Labadie K."/>
            <person name="Leblanc C."/>
            <person name="Lopez P.J."/>
            <person name="McLachlan D.H."/>
            <person name="Meslet-Cladiere L."/>
            <person name="Moustafa A."/>
            <person name="Nehr Z."/>
            <person name="Nyvall Collen P."/>
            <person name="Panaud O."/>
            <person name="Partensky F."/>
            <person name="Poulain J."/>
            <person name="Rensing S.A."/>
            <person name="Rousvoal S."/>
            <person name="Samson G."/>
            <person name="Symeonidi A."/>
            <person name="Weissenbach J."/>
            <person name="Zambounis A."/>
            <person name="Wincker P."/>
            <person name="Boyen C."/>
        </authorList>
    </citation>
    <scope>NUCLEOTIDE SEQUENCE [LARGE SCALE GENOMIC DNA]</scope>
    <source>
        <strain evidence="3">cv. Stackhouse</strain>
    </source>
</reference>
<evidence type="ECO:0000313" key="2">
    <source>
        <dbReference type="EMBL" id="CDF36451.1"/>
    </source>
</evidence>
<dbReference type="EMBL" id="HG001780">
    <property type="protein sequence ID" value="CDF36451.1"/>
    <property type="molecule type" value="Genomic_DNA"/>
</dbReference>
<dbReference type="OrthoDB" id="10463695at2759"/>
<evidence type="ECO:0000256" key="1">
    <source>
        <dbReference type="SAM" id="MobiDB-lite"/>
    </source>
</evidence>
<dbReference type="GeneID" id="17323979"/>
<dbReference type="Proteomes" id="UP000012073">
    <property type="component" value="Unassembled WGS sequence"/>
</dbReference>
<sequence length="136" mass="15433">MIDGLGSSVEQLRNDITARGKVEDESDVFSRLERVECNVNSLKKLIESNLRTQWNAESIVKEQVSLITKHVCVAMRQYTTRRISENNALIDQTLRARVPEYAKNEGQFVLVREEDTDGNESIDIQRSSEVSSDNSS</sequence>
<feature type="region of interest" description="Disordered" evidence="1">
    <location>
        <begin position="115"/>
        <end position="136"/>
    </location>
</feature>
<accession>R7QG72</accession>